<dbReference type="Pfam" id="PF13962">
    <property type="entry name" value="PGG"/>
    <property type="match status" value="1"/>
</dbReference>
<feature type="transmembrane region" description="Helical" evidence="8">
    <location>
        <begin position="995"/>
        <end position="1014"/>
    </location>
</feature>
<feature type="repeat" description="ANK" evidence="7">
    <location>
        <begin position="105"/>
        <end position="129"/>
    </location>
</feature>
<dbReference type="SUPFAM" id="SSF48403">
    <property type="entry name" value="Ankyrin repeat"/>
    <property type="match status" value="2"/>
</dbReference>
<keyword evidence="4 8" id="KW-1133">Transmembrane helix</keyword>
<feature type="domain" description="PGG" evidence="9">
    <location>
        <begin position="987"/>
        <end position="1093"/>
    </location>
</feature>
<dbReference type="GO" id="GO:0005886">
    <property type="term" value="C:plasma membrane"/>
    <property type="evidence" value="ECO:0007669"/>
    <property type="project" value="TreeGrafter"/>
</dbReference>
<sequence>MTSLTLVMEDELYRVAVKGDRVKYGEPYYKDRTTPRKNNIIHIAVQHSQIEFMKRALARFPLLGHMKSDNGDTPLHVAARKGNDEIVRLLVSFEGSDAIAMQNLQGDTPLHLALSNNKLRVARSLLQVGFPVVLSLINNSQETPLHNFLKYCIEQLEVKKEAGGDFNLGLDFLWSKVKVLAASLYFILCISTALVKLVGWTRTHATTDALLEEGVLNLQGVYKSKCQMNTHGSLSSSMIIENVLTKLLRYKTATYLPDAKGLTPLLMAAQRGNFLALKHILKCCPQSAEICDPKGKTVLHHLKSRIIIPLKRKLYARDHDHDCAHDQLHGEPKTAQEFRSICYWELKELFQIPEIDAIKDAKDLDGNTPVHAALENEDFVLVKVLFECFADFTIKNMDGDSALDLIKSIPDFATKMEEVIVTEKVLSQPMDEKLFKAAKEGDLTILRDIETDIESGKVPCSDGDHDYFSRRTSQGLTILHIAIKHGHQSFVEEAIKHFPTLVLTADSSGENSLHVAARLNKDHCQVAATLLQLTKDCVNKFKEEIDALVKLLMQQNEHVVYKRDSHGLTPLLRAAYCGRIRVAYWIIHNCPASVQFRDPKGRNFLYLLRLEPTVELDAMTVEDMLYVYTNILALTSEAEVDSCQGPILMPLGTSEVMQEMNITNNKGQSVSNLLELLGDDTSNVKELKDLASLVHKKIKQEAFGKKIMDAKAYENVWEKACRSYHDSPSEEGLLIIPPWRVKNCRGNTPLHEAANSPNIQALGVGPGLGVGLGYYLLRFDFEATTYVNAAGDTPLHIDVQEMALPDDVKGNMRSATYVKDKEGLTPLLRAAKVGNYLNARSILRDFPELIQLRDDRGRSFLHLFRVIESEHAQKIAKRLYNDIPTVDALRKTVDFDGNTPLHSAIEDGNSMGAKLIAERYSETDDLQAAIQQLIPRNNQGKSIADLLASHNNAPTEVMQLLIDKSAREGMYMAGGWVRSGYGVCKSQIKDMANTLSVVAGLLVTITFAAAFQVPGGFNGESGSPVLLQRAAFKAFMIFNSFAMCGSMTVLFFLLWVMLAGSVTTSFLLLDMSITILQLSFGATFLSFTTGVYVATSHKALGLAILVCGLCSTLVVLLRKNFILPNVKFVKLALRRFGLFKI</sequence>
<keyword evidence="2 8" id="KW-0812">Transmembrane</keyword>
<dbReference type="InterPro" id="IPR026961">
    <property type="entry name" value="PGG_dom"/>
</dbReference>
<feature type="repeat" description="ANK" evidence="7">
    <location>
        <begin position="365"/>
        <end position="397"/>
    </location>
</feature>
<dbReference type="Gene3D" id="1.25.40.20">
    <property type="entry name" value="Ankyrin repeat-containing domain"/>
    <property type="match status" value="5"/>
</dbReference>
<evidence type="ECO:0000256" key="4">
    <source>
        <dbReference type="ARBA" id="ARBA00022989"/>
    </source>
</evidence>
<dbReference type="PANTHER" id="PTHR24186">
    <property type="entry name" value="PROTEIN PHOSPHATASE 1 REGULATORY SUBUNIT"/>
    <property type="match status" value="1"/>
</dbReference>
<feature type="repeat" description="ANK" evidence="7">
    <location>
        <begin position="70"/>
        <end position="92"/>
    </location>
</feature>
<name>A0A9Q1GQH4_9CARY</name>
<protein>
    <recommendedName>
        <fullName evidence="9">PGG domain-containing protein</fullName>
    </recommendedName>
</protein>
<reference evidence="10" key="1">
    <citation type="submission" date="2022-04" db="EMBL/GenBank/DDBJ databases">
        <title>Carnegiea gigantea Genome sequencing and assembly v2.</title>
        <authorList>
            <person name="Copetti D."/>
            <person name="Sanderson M.J."/>
            <person name="Burquez A."/>
            <person name="Wojciechowski M.F."/>
        </authorList>
    </citation>
    <scope>NUCLEOTIDE SEQUENCE</scope>
    <source>
        <strain evidence="10">SGP5-SGP5p</strain>
        <tissue evidence="10">Aerial part</tissue>
    </source>
</reference>
<feature type="transmembrane region" description="Helical" evidence="8">
    <location>
        <begin position="1066"/>
        <end position="1087"/>
    </location>
</feature>
<evidence type="ECO:0000256" key="6">
    <source>
        <dbReference type="ARBA" id="ARBA00023136"/>
    </source>
</evidence>
<evidence type="ECO:0000256" key="3">
    <source>
        <dbReference type="ARBA" id="ARBA00022737"/>
    </source>
</evidence>
<keyword evidence="6 8" id="KW-0472">Membrane</keyword>
<dbReference type="Proteomes" id="UP001153076">
    <property type="component" value="Unassembled WGS sequence"/>
</dbReference>
<dbReference type="PROSITE" id="PS50297">
    <property type="entry name" value="ANK_REP_REGION"/>
    <property type="match status" value="3"/>
</dbReference>
<evidence type="ECO:0000313" key="10">
    <source>
        <dbReference type="EMBL" id="KAJ8425722.1"/>
    </source>
</evidence>
<evidence type="ECO:0000256" key="5">
    <source>
        <dbReference type="ARBA" id="ARBA00023043"/>
    </source>
</evidence>
<gene>
    <name evidence="10" type="ORF">Cgig2_015870</name>
</gene>
<evidence type="ECO:0000256" key="1">
    <source>
        <dbReference type="ARBA" id="ARBA00004141"/>
    </source>
</evidence>
<evidence type="ECO:0000256" key="8">
    <source>
        <dbReference type="SAM" id="Phobius"/>
    </source>
</evidence>
<dbReference type="EMBL" id="JAKOGI010001419">
    <property type="protein sequence ID" value="KAJ8425722.1"/>
    <property type="molecule type" value="Genomic_DNA"/>
</dbReference>
<evidence type="ECO:0000313" key="11">
    <source>
        <dbReference type="Proteomes" id="UP001153076"/>
    </source>
</evidence>
<dbReference type="Pfam" id="PF12796">
    <property type="entry name" value="Ank_2"/>
    <property type="match status" value="2"/>
</dbReference>
<feature type="transmembrane region" description="Helical" evidence="8">
    <location>
        <begin position="1099"/>
        <end position="1117"/>
    </location>
</feature>
<accession>A0A9Q1GQH4</accession>
<proteinExistence type="predicted"/>
<evidence type="ECO:0000256" key="2">
    <source>
        <dbReference type="ARBA" id="ARBA00022692"/>
    </source>
</evidence>
<keyword evidence="11" id="KW-1185">Reference proteome</keyword>
<feature type="transmembrane region" description="Helical" evidence="8">
    <location>
        <begin position="1034"/>
        <end position="1059"/>
    </location>
</feature>
<evidence type="ECO:0000256" key="7">
    <source>
        <dbReference type="PROSITE-ProRule" id="PRU00023"/>
    </source>
</evidence>
<keyword evidence="3" id="KW-0677">Repeat</keyword>
<dbReference type="PROSITE" id="PS50088">
    <property type="entry name" value="ANK_REPEAT"/>
    <property type="match status" value="3"/>
</dbReference>
<dbReference type="SMART" id="SM00248">
    <property type="entry name" value="ANK"/>
    <property type="match status" value="11"/>
</dbReference>
<dbReference type="PANTHER" id="PTHR24186:SF46">
    <property type="entry name" value="PROTEIN ACCELERATED CELL DEATH 6-LIKE"/>
    <property type="match status" value="1"/>
</dbReference>
<evidence type="ECO:0000259" key="9">
    <source>
        <dbReference type="Pfam" id="PF13962"/>
    </source>
</evidence>
<dbReference type="AlphaFoldDB" id="A0A9Q1GQH4"/>
<organism evidence="10 11">
    <name type="scientific">Carnegiea gigantea</name>
    <dbReference type="NCBI Taxonomy" id="171969"/>
    <lineage>
        <taxon>Eukaryota</taxon>
        <taxon>Viridiplantae</taxon>
        <taxon>Streptophyta</taxon>
        <taxon>Embryophyta</taxon>
        <taxon>Tracheophyta</taxon>
        <taxon>Spermatophyta</taxon>
        <taxon>Magnoliopsida</taxon>
        <taxon>eudicotyledons</taxon>
        <taxon>Gunneridae</taxon>
        <taxon>Pentapetalae</taxon>
        <taxon>Caryophyllales</taxon>
        <taxon>Cactineae</taxon>
        <taxon>Cactaceae</taxon>
        <taxon>Cactoideae</taxon>
        <taxon>Echinocereeae</taxon>
        <taxon>Carnegiea</taxon>
    </lineage>
</organism>
<keyword evidence="5 7" id="KW-0040">ANK repeat</keyword>
<dbReference type="InterPro" id="IPR036770">
    <property type="entry name" value="Ankyrin_rpt-contain_sf"/>
</dbReference>
<dbReference type="InterPro" id="IPR002110">
    <property type="entry name" value="Ankyrin_rpt"/>
</dbReference>
<dbReference type="OrthoDB" id="303876at2759"/>
<comment type="subcellular location">
    <subcellularLocation>
        <location evidence="1">Membrane</location>
        <topology evidence="1">Multi-pass membrane protein</topology>
    </subcellularLocation>
</comment>
<comment type="caution">
    <text evidence="10">The sequence shown here is derived from an EMBL/GenBank/DDBJ whole genome shotgun (WGS) entry which is preliminary data.</text>
</comment>